<evidence type="ECO:0000313" key="4">
    <source>
        <dbReference type="Proteomes" id="UP001189429"/>
    </source>
</evidence>
<organism evidence="3 4">
    <name type="scientific">Prorocentrum cordatum</name>
    <dbReference type="NCBI Taxonomy" id="2364126"/>
    <lineage>
        <taxon>Eukaryota</taxon>
        <taxon>Sar</taxon>
        <taxon>Alveolata</taxon>
        <taxon>Dinophyceae</taxon>
        <taxon>Prorocentrales</taxon>
        <taxon>Prorocentraceae</taxon>
        <taxon>Prorocentrum</taxon>
    </lineage>
</organism>
<protein>
    <submittedName>
        <fullName evidence="3">Uncharacterized protein</fullName>
    </submittedName>
</protein>
<feature type="compositionally biased region" description="Low complexity" evidence="1">
    <location>
        <begin position="61"/>
        <end position="73"/>
    </location>
</feature>
<dbReference type="Proteomes" id="UP001189429">
    <property type="component" value="Unassembled WGS sequence"/>
</dbReference>
<feature type="compositionally biased region" description="Gly residues" evidence="1">
    <location>
        <begin position="74"/>
        <end position="84"/>
    </location>
</feature>
<evidence type="ECO:0000256" key="1">
    <source>
        <dbReference type="SAM" id="MobiDB-lite"/>
    </source>
</evidence>
<feature type="region of interest" description="Disordered" evidence="1">
    <location>
        <begin position="29"/>
        <end position="107"/>
    </location>
</feature>
<evidence type="ECO:0000256" key="2">
    <source>
        <dbReference type="SAM" id="SignalP"/>
    </source>
</evidence>
<accession>A0ABN9UX32</accession>
<sequence>MGLQGGPLRWDQSLWLALAWTSSTYLVVPRGPLPTTTVSPALPPTSGGDPLLPPLLHRADPPLGDRPAAPGAGPPGIRGRGTARGGERRWRLPPRQQQEAAGSPTWR</sequence>
<proteinExistence type="predicted"/>
<comment type="caution">
    <text evidence="3">The sequence shown here is derived from an EMBL/GenBank/DDBJ whole genome shotgun (WGS) entry which is preliminary data.</text>
</comment>
<keyword evidence="4" id="KW-1185">Reference proteome</keyword>
<reference evidence="3" key="1">
    <citation type="submission" date="2023-10" db="EMBL/GenBank/DDBJ databases">
        <authorList>
            <person name="Chen Y."/>
            <person name="Shah S."/>
            <person name="Dougan E. K."/>
            <person name="Thang M."/>
            <person name="Chan C."/>
        </authorList>
    </citation>
    <scope>NUCLEOTIDE SEQUENCE [LARGE SCALE GENOMIC DNA]</scope>
</reference>
<keyword evidence="2" id="KW-0732">Signal</keyword>
<evidence type="ECO:0000313" key="3">
    <source>
        <dbReference type="EMBL" id="CAK0864710.1"/>
    </source>
</evidence>
<feature type="signal peptide" evidence="2">
    <location>
        <begin position="1"/>
        <end position="26"/>
    </location>
</feature>
<dbReference type="EMBL" id="CAUYUJ010016392">
    <property type="protein sequence ID" value="CAK0864710.1"/>
    <property type="molecule type" value="Genomic_DNA"/>
</dbReference>
<name>A0ABN9UX32_9DINO</name>
<feature type="compositionally biased region" description="Polar residues" evidence="1">
    <location>
        <begin position="95"/>
        <end position="107"/>
    </location>
</feature>
<feature type="chain" id="PRO_5047042903" evidence="2">
    <location>
        <begin position="27"/>
        <end position="107"/>
    </location>
</feature>
<gene>
    <name evidence="3" type="ORF">PCOR1329_LOCUS52498</name>
</gene>